<sequence length="204" mass="22432">MDSEEDRSGSEDGETDIDENVMEEVGADGSEVQRNEERVIWDFTLVEDSQAPGESMNTNHSSEGPAIDTNIGVGSEGPQVDENVGVGNQDPAVDTNCDVGRQELTTRIYSKNIHESRKKTARKNEPDFASYSATLSLHDADGTVHCNDMITSSWSLASRTLAKHETTESLRARLLDTALCRERRSARRNARWAAPKFELGTTGD</sequence>
<dbReference type="Proteomes" id="UP001633002">
    <property type="component" value="Unassembled WGS sequence"/>
</dbReference>
<evidence type="ECO:0000313" key="3">
    <source>
        <dbReference type="Proteomes" id="UP001633002"/>
    </source>
</evidence>
<name>A0ABD3H0W4_9MARC</name>
<gene>
    <name evidence="2" type="ORF">R1sor_001776</name>
</gene>
<dbReference type="EMBL" id="JBJQOH010000006">
    <property type="protein sequence ID" value="KAL3683754.1"/>
    <property type="molecule type" value="Genomic_DNA"/>
</dbReference>
<evidence type="ECO:0000256" key="1">
    <source>
        <dbReference type="SAM" id="MobiDB-lite"/>
    </source>
</evidence>
<proteinExistence type="predicted"/>
<feature type="compositionally biased region" description="Basic and acidic residues" evidence="1">
    <location>
        <begin position="1"/>
        <end position="10"/>
    </location>
</feature>
<comment type="caution">
    <text evidence="2">The sequence shown here is derived from an EMBL/GenBank/DDBJ whole genome shotgun (WGS) entry which is preliminary data.</text>
</comment>
<evidence type="ECO:0000313" key="2">
    <source>
        <dbReference type="EMBL" id="KAL3683754.1"/>
    </source>
</evidence>
<feature type="region of interest" description="Disordered" evidence="1">
    <location>
        <begin position="185"/>
        <end position="204"/>
    </location>
</feature>
<feature type="region of interest" description="Disordered" evidence="1">
    <location>
        <begin position="1"/>
        <end position="36"/>
    </location>
</feature>
<dbReference type="AlphaFoldDB" id="A0ABD3H0W4"/>
<feature type="compositionally biased region" description="Acidic residues" evidence="1">
    <location>
        <begin position="11"/>
        <end position="26"/>
    </location>
</feature>
<organism evidence="2 3">
    <name type="scientific">Riccia sorocarpa</name>
    <dbReference type="NCBI Taxonomy" id="122646"/>
    <lineage>
        <taxon>Eukaryota</taxon>
        <taxon>Viridiplantae</taxon>
        <taxon>Streptophyta</taxon>
        <taxon>Embryophyta</taxon>
        <taxon>Marchantiophyta</taxon>
        <taxon>Marchantiopsida</taxon>
        <taxon>Marchantiidae</taxon>
        <taxon>Marchantiales</taxon>
        <taxon>Ricciaceae</taxon>
        <taxon>Riccia</taxon>
    </lineage>
</organism>
<reference evidence="2 3" key="1">
    <citation type="submission" date="2024-09" db="EMBL/GenBank/DDBJ databases">
        <title>Chromosome-scale assembly of Riccia sorocarpa.</title>
        <authorList>
            <person name="Paukszto L."/>
        </authorList>
    </citation>
    <scope>NUCLEOTIDE SEQUENCE [LARGE SCALE GENOMIC DNA]</scope>
    <source>
        <strain evidence="2">LP-2024</strain>
        <tissue evidence="2">Aerial parts of the thallus</tissue>
    </source>
</reference>
<keyword evidence="3" id="KW-1185">Reference proteome</keyword>
<accession>A0ABD3H0W4</accession>
<protein>
    <submittedName>
        <fullName evidence="2">Uncharacterized protein</fullName>
    </submittedName>
</protein>